<dbReference type="KEGG" id="eiv:EIN_301560"/>
<protein>
    <submittedName>
        <fullName evidence="1">Uncharacterized protein</fullName>
    </submittedName>
</protein>
<gene>
    <name evidence="1" type="ORF">EIN_301560</name>
</gene>
<sequence length="132" mass="15723">MVTQHSGVMRIQQLNRLQSTLKRKDYMCALQTVSFLLFLLVFRPDQTYGEIEGNWTNDLEYYVIHRIASNNTVKDIGKYCIQWCLNDFKNIRIDTHKDNKRMLLLMNQMKFTYCGIVHVRNSERVAFQKLIV</sequence>
<dbReference type="RefSeq" id="XP_004256738.1">
    <property type="nucleotide sequence ID" value="XM_004256690.1"/>
</dbReference>
<organism evidence="1 2">
    <name type="scientific">Entamoeba invadens IP1</name>
    <dbReference type="NCBI Taxonomy" id="370355"/>
    <lineage>
        <taxon>Eukaryota</taxon>
        <taxon>Amoebozoa</taxon>
        <taxon>Evosea</taxon>
        <taxon>Archamoebae</taxon>
        <taxon>Mastigamoebida</taxon>
        <taxon>Entamoebidae</taxon>
        <taxon>Entamoeba</taxon>
    </lineage>
</organism>
<accession>A0A0A1U6E6</accession>
<dbReference type="OrthoDB" id="4032782at2759"/>
<dbReference type="Proteomes" id="UP000014680">
    <property type="component" value="Unassembled WGS sequence"/>
</dbReference>
<reference evidence="1 2" key="1">
    <citation type="submission" date="2012-10" db="EMBL/GenBank/DDBJ databases">
        <authorList>
            <person name="Zafar N."/>
            <person name="Inman J."/>
            <person name="Hall N."/>
            <person name="Lorenzi H."/>
            <person name="Caler E."/>
        </authorList>
    </citation>
    <scope>NUCLEOTIDE SEQUENCE [LARGE SCALE GENOMIC DNA]</scope>
    <source>
        <strain evidence="1 2">IP1</strain>
    </source>
</reference>
<dbReference type="Gene3D" id="3.40.630.30">
    <property type="match status" value="1"/>
</dbReference>
<dbReference type="AlphaFoldDB" id="A0A0A1U6E6"/>
<keyword evidence="2" id="KW-1185">Reference proteome</keyword>
<proteinExistence type="predicted"/>
<dbReference type="VEuPathDB" id="AmoebaDB:EIN_301560"/>
<evidence type="ECO:0000313" key="1">
    <source>
        <dbReference type="EMBL" id="ELP89967.1"/>
    </source>
</evidence>
<name>A0A0A1U6E6_ENTIV</name>
<dbReference type="EMBL" id="KB206538">
    <property type="protein sequence ID" value="ELP89967.1"/>
    <property type="molecule type" value="Genomic_DNA"/>
</dbReference>
<evidence type="ECO:0000313" key="2">
    <source>
        <dbReference type="Proteomes" id="UP000014680"/>
    </source>
</evidence>
<dbReference type="GeneID" id="14888931"/>